<reference evidence="17" key="1">
    <citation type="journal article" date="2018" name="Gene">
        <title>The complete mitochondrial genome of the Caulerpa lentillifera (Ulvophyceae, Chlorophyta): Sequence, genome content, organization structure and phylogenetic consideration.</title>
        <authorList>
            <person name="Zheng F."/>
            <person name="Liu H."/>
            <person name="Jiang M."/>
            <person name="Xu Z."/>
            <person name="Wang Z."/>
            <person name="Wang C."/>
            <person name="Du F."/>
            <person name="Shen Z."/>
            <person name="Wang B."/>
        </authorList>
    </citation>
    <scope>NUCLEOTIDE SEQUENCE</scope>
</reference>
<dbReference type="InterPro" id="IPR002429">
    <property type="entry name" value="CcO_II-like_C"/>
</dbReference>
<dbReference type="GO" id="GO:0004129">
    <property type="term" value="F:cytochrome-c oxidase activity"/>
    <property type="evidence" value="ECO:0007669"/>
    <property type="project" value="UniProtKB-EC"/>
</dbReference>
<name>A0A2Z2QKG9_9CHLO</name>
<dbReference type="PANTHER" id="PTHR22888:SF9">
    <property type="entry name" value="CYTOCHROME C OXIDASE SUBUNIT 2"/>
    <property type="match status" value="1"/>
</dbReference>
<feature type="transmembrane region" description="Helical" evidence="14">
    <location>
        <begin position="82"/>
        <end position="105"/>
    </location>
</feature>
<keyword evidence="5 13" id="KW-0812">Transmembrane</keyword>
<dbReference type="InterPro" id="IPR001505">
    <property type="entry name" value="Copper_CuA"/>
</dbReference>
<keyword evidence="7" id="KW-1278">Translocase</keyword>
<organism evidence="17">
    <name type="scientific">Caulerpa lentillifera</name>
    <dbReference type="NCBI Taxonomy" id="148947"/>
    <lineage>
        <taxon>Eukaryota</taxon>
        <taxon>Viridiplantae</taxon>
        <taxon>Chlorophyta</taxon>
        <taxon>core chlorophytes</taxon>
        <taxon>Ulvophyceae</taxon>
        <taxon>TCBD clade</taxon>
        <taxon>Bryopsidales</taxon>
        <taxon>Halimedineae</taxon>
        <taxon>Caulerpaceae</taxon>
        <taxon>Caulerpa</taxon>
    </lineage>
</organism>
<sequence length="254" mass="28380">MAYQFGFTCSRVFADAPENFGCGFQDSASPTMEGIIDLHHDLCFFLIVILVFVMWMLFRSVYLFNNRGRPEKLFHGATLELVWTLCPSVILLLIALPSFGLLYALEGGPAPQVTIKAIGHQWYWSYEYRGMVGGEDYRGGFDSYMIPDTELTPGELRLLEVDHRCVVPRGTQLRFVITSGDVLHSWAVPSLGLKCDAVPGRLNQTACFIKREGLFYGQCSELCGANHAFMPIVVEAASPGDFARWAAGFELQEQ</sequence>
<protein>
    <recommendedName>
        <fullName evidence="13">Cytochrome c oxidase subunit 2</fullName>
    </recommendedName>
</protein>
<keyword evidence="11 13" id="KW-0472">Membrane</keyword>
<comment type="subcellular location">
    <subcellularLocation>
        <location evidence="1">Membrane</location>
        <topology evidence="1">Multi-pass membrane protein</topology>
    </subcellularLocation>
    <subcellularLocation>
        <location evidence="13">Mitochondrion inner membrane</location>
        <topology evidence="13">Multi-pass membrane protein</topology>
    </subcellularLocation>
</comment>
<comment type="catalytic activity">
    <reaction evidence="12">
        <text>4 Fe(II)-[cytochrome c] + O2 + 8 H(+)(in) = 4 Fe(III)-[cytochrome c] + 2 H2O + 4 H(+)(out)</text>
        <dbReference type="Rhea" id="RHEA:11436"/>
        <dbReference type="Rhea" id="RHEA-COMP:10350"/>
        <dbReference type="Rhea" id="RHEA-COMP:14399"/>
        <dbReference type="ChEBI" id="CHEBI:15377"/>
        <dbReference type="ChEBI" id="CHEBI:15378"/>
        <dbReference type="ChEBI" id="CHEBI:15379"/>
        <dbReference type="ChEBI" id="CHEBI:29033"/>
        <dbReference type="ChEBI" id="CHEBI:29034"/>
        <dbReference type="EC" id="7.1.1.9"/>
    </reaction>
    <physiologicalReaction direction="left-to-right" evidence="12">
        <dbReference type="Rhea" id="RHEA:11437"/>
    </physiologicalReaction>
</comment>
<evidence type="ECO:0000256" key="5">
    <source>
        <dbReference type="ARBA" id="ARBA00022692"/>
    </source>
</evidence>
<dbReference type="FunFam" id="2.60.40.420:FF:000001">
    <property type="entry name" value="Cytochrome c oxidase subunit 2"/>
    <property type="match status" value="1"/>
</dbReference>
<gene>
    <name evidence="17" type="primary">COX2</name>
</gene>
<dbReference type="AlphaFoldDB" id="A0A2Z2QKG9"/>
<comment type="cofactor">
    <cofactor evidence="13">
        <name>Cu cation</name>
        <dbReference type="ChEBI" id="CHEBI:23378"/>
    </cofactor>
    <text evidence="13">Binds a copper A center.</text>
</comment>
<dbReference type="Gene3D" id="1.10.287.90">
    <property type="match status" value="1"/>
</dbReference>
<evidence type="ECO:0000256" key="4">
    <source>
        <dbReference type="ARBA" id="ARBA00022660"/>
    </source>
</evidence>
<feature type="transmembrane region" description="Helical" evidence="14">
    <location>
        <begin position="42"/>
        <end position="62"/>
    </location>
</feature>
<evidence type="ECO:0000256" key="7">
    <source>
        <dbReference type="ARBA" id="ARBA00022967"/>
    </source>
</evidence>
<evidence type="ECO:0000256" key="11">
    <source>
        <dbReference type="ARBA" id="ARBA00023136"/>
    </source>
</evidence>
<geneLocation type="mitochondrion" evidence="17"/>
<dbReference type="GeneID" id="37544017"/>
<dbReference type="Gene3D" id="2.60.40.420">
    <property type="entry name" value="Cupredoxins - blue copper proteins"/>
    <property type="match status" value="1"/>
</dbReference>
<dbReference type="InterPro" id="IPR034210">
    <property type="entry name" value="CcO_II_C"/>
</dbReference>
<keyword evidence="13 17" id="KW-0496">Mitochondrion</keyword>
<dbReference type="EMBL" id="MN201586">
    <property type="protein sequence ID" value="QKS32216.1"/>
    <property type="molecule type" value="Genomic_DNA"/>
</dbReference>
<keyword evidence="8 13" id="KW-0249">Electron transport</keyword>
<dbReference type="GO" id="GO:0042773">
    <property type="term" value="P:ATP synthesis coupled electron transport"/>
    <property type="evidence" value="ECO:0007669"/>
    <property type="project" value="TreeGrafter"/>
</dbReference>
<evidence type="ECO:0000256" key="6">
    <source>
        <dbReference type="ARBA" id="ARBA00022723"/>
    </source>
</evidence>
<reference evidence="18" key="2">
    <citation type="journal article" date="2019" name="Mitochondrial DNA Part B Resour">
        <title>The complete mitogenome of Caulerpa lentillifera and its phylogenetic analysis.</title>
        <authorList>
            <person name="Jia X."/>
            <person name="Liu T."/>
            <person name="Wang X."/>
            <person name="Tang X."/>
            <person name="Jin Y."/>
        </authorList>
    </citation>
    <scope>NUCLEOTIDE SEQUENCE</scope>
</reference>
<dbReference type="PROSITE" id="PS50999">
    <property type="entry name" value="COX2_TM"/>
    <property type="match status" value="1"/>
</dbReference>
<dbReference type="InterPro" id="IPR008972">
    <property type="entry name" value="Cupredoxin"/>
</dbReference>
<comment type="function">
    <text evidence="13">Component of the cytochrome c oxidase, the last enzyme in the mitochondrial electron transport chain which drives oxidative phosphorylation. The respiratory chain contains 3 multisubunit complexes succinate dehydrogenase (complex II, CII), ubiquinol-cytochrome c oxidoreductase (cytochrome b-c1 complex, complex III, CIII) and cytochrome c oxidase (complex IV, CIV), that cooperate to transfer electrons derived from NADH and succinate to molecular oxygen, creating an electrochemical gradient over the inner membrane that drives transmembrane transport and the ATP synthase. Cytochrome c oxidase is the component of the respiratory chain that catalyzes the reduction of oxygen to water. Electrons originating from reduced cytochrome c in the intermembrane space (IMS) are transferred via the dinuclear copper A center (CU(A)) of subunit 2 and heme A of subunit 1 to the active site in subunit 1, a binuclear center (BNC) formed by heme A3 and copper B (CU(B)). The BNC reduces molecular oxygen to 2 water molecules using 4 electrons from cytochrome c in the IMS and 4 protons from the mitochondrial matrix.</text>
</comment>
<keyword evidence="3 13" id="KW-0813">Transport</keyword>
<evidence type="ECO:0000256" key="12">
    <source>
        <dbReference type="ARBA" id="ARBA00049512"/>
    </source>
</evidence>
<dbReference type="PROSITE" id="PS50857">
    <property type="entry name" value="COX2_CUA"/>
    <property type="match status" value="1"/>
</dbReference>
<evidence type="ECO:0000256" key="3">
    <source>
        <dbReference type="ARBA" id="ARBA00022448"/>
    </source>
</evidence>
<dbReference type="Pfam" id="PF02790">
    <property type="entry name" value="COX2_TM"/>
    <property type="match status" value="1"/>
</dbReference>
<dbReference type="CDD" id="cd13912">
    <property type="entry name" value="CcO_II_C"/>
    <property type="match status" value="1"/>
</dbReference>
<dbReference type="GO" id="GO:0016491">
    <property type="term" value="F:oxidoreductase activity"/>
    <property type="evidence" value="ECO:0007669"/>
    <property type="project" value="InterPro"/>
</dbReference>
<dbReference type="InterPro" id="IPR011759">
    <property type="entry name" value="Cyt_c_oxidase_su2_TM_dom"/>
</dbReference>
<dbReference type="PROSITE" id="PS00078">
    <property type="entry name" value="COX2"/>
    <property type="match status" value="1"/>
</dbReference>
<dbReference type="PANTHER" id="PTHR22888">
    <property type="entry name" value="CYTOCHROME C OXIDASE, SUBUNIT II"/>
    <property type="match status" value="1"/>
</dbReference>
<dbReference type="InterPro" id="IPR036257">
    <property type="entry name" value="Cyt_c_oxidase_su2_TM_sf"/>
</dbReference>
<evidence type="ECO:0000256" key="9">
    <source>
        <dbReference type="ARBA" id="ARBA00022989"/>
    </source>
</evidence>
<keyword evidence="13" id="KW-0999">Mitochondrion inner membrane</keyword>
<accession>A0A2Z2QKG9</accession>
<evidence type="ECO:0000256" key="1">
    <source>
        <dbReference type="ARBA" id="ARBA00004141"/>
    </source>
</evidence>
<dbReference type="GO" id="GO:0005743">
    <property type="term" value="C:mitochondrial inner membrane"/>
    <property type="evidence" value="ECO:0007669"/>
    <property type="project" value="UniProtKB-SubCell"/>
</dbReference>
<evidence type="ECO:0000256" key="8">
    <source>
        <dbReference type="ARBA" id="ARBA00022982"/>
    </source>
</evidence>
<evidence type="ECO:0000256" key="13">
    <source>
        <dbReference type="RuleBase" id="RU000457"/>
    </source>
</evidence>
<dbReference type="SMR" id="A0A2Z2QKG9"/>
<dbReference type="EMBL" id="KX761577">
    <property type="protein sequence ID" value="AST24236.1"/>
    <property type="molecule type" value="Genomic_DNA"/>
</dbReference>
<feature type="domain" description="Cytochrome oxidase subunit II transmembrane region profile" evidence="16">
    <location>
        <begin position="16"/>
        <end position="109"/>
    </location>
</feature>
<dbReference type="InterPro" id="IPR014222">
    <property type="entry name" value="Cyt_c_oxidase_su2"/>
</dbReference>
<dbReference type="RefSeq" id="YP_009504761.1">
    <property type="nucleotide sequence ID" value="NC_038217.1"/>
</dbReference>
<keyword evidence="9 14" id="KW-1133">Transmembrane helix</keyword>
<proteinExistence type="inferred from homology"/>
<dbReference type="Pfam" id="PF00116">
    <property type="entry name" value="COX2"/>
    <property type="match status" value="1"/>
</dbReference>
<evidence type="ECO:0000259" key="16">
    <source>
        <dbReference type="PROSITE" id="PS50999"/>
    </source>
</evidence>
<comment type="similarity">
    <text evidence="2 13">Belongs to the cytochrome c oxidase subunit 2 family.</text>
</comment>
<evidence type="ECO:0000313" key="18">
    <source>
        <dbReference type="EMBL" id="QKS32216.1"/>
    </source>
</evidence>
<evidence type="ECO:0000313" key="17">
    <source>
        <dbReference type="EMBL" id="AST24236.1"/>
    </source>
</evidence>
<dbReference type="PRINTS" id="PR01166">
    <property type="entry name" value="CYCOXIDASEII"/>
</dbReference>
<dbReference type="SUPFAM" id="SSF49503">
    <property type="entry name" value="Cupredoxins"/>
    <property type="match status" value="1"/>
</dbReference>
<evidence type="ECO:0000256" key="14">
    <source>
        <dbReference type="SAM" id="Phobius"/>
    </source>
</evidence>
<feature type="domain" description="Cytochrome oxidase subunit II copper A binding" evidence="15">
    <location>
        <begin position="110"/>
        <end position="248"/>
    </location>
</feature>
<keyword evidence="10 13" id="KW-0186">Copper</keyword>
<dbReference type="NCBIfam" id="TIGR02866">
    <property type="entry name" value="CoxB"/>
    <property type="match status" value="1"/>
</dbReference>
<evidence type="ECO:0000256" key="10">
    <source>
        <dbReference type="ARBA" id="ARBA00023008"/>
    </source>
</evidence>
<keyword evidence="6 13" id="KW-0479">Metal-binding</keyword>
<dbReference type="InterPro" id="IPR045187">
    <property type="entry name" value="CcO_II"/>
</dbReference>
<dbReference type="SUPFAM" id="SSF81464">
    <property type="entry name" value="Cytochrome c oxidase subunit II-like, transmembrane region"/>
    <property type="match status" value="1"/>
</dbReference>
<evidence type="ECO:0000259" key="15">
    <source>
        <dbReference type="PROSITE" id="PS50857"/>
    </source>
</evidence>
<evidence type="ECO:0000256" key="2">
    <source>
        <dbReference type="ARBA" id="ARBA00007866"/>
    </source>
</evidence>
<keyword evidence="4 13" id="KW-0679">Respiratory chain</keyword>
<dbReference type="GO" id="GO:0005507">
    <property type="term" value="F:copper ion binding"/>
    <property type="evidence" value="ECO:0007669"/>
    <property type="project" value="InterPro"/>
</dbReference>